<dbReference type="eggNOG" id="ENOG502SYVU">
    <property type="taxonomic scope" value="Eukaryota"/>
</dbReference>
<evidence type="ECO:0008006" key="3">
    <source>
        <dbReference type="Google" id="ProtNLM"/>
    </source>
</evidence>
<dbReference type="PaxDb" id="2903-EOD14216"/>
<dbReference type="KEGG" id="ehx:EMIHUDRAFT_246369"/>
<dbReference type="GeneID" id="17260370"/>
<name>A0A0D3ISI1_EMIH1</name>
<dbReference type="Proteomes" id="UP000013827">
    <property type="component" value="Unassembled WGS sequence"/>
</dbReference>
<evidence type="ECO:0000313" key="1">
    <source>
        <dbReference type="EnsemblProtists" id="EOD14216"/>
    </source>
</evidence>
<accession>A0A0D3ISI1</accession>
<proteinExistence type="predicted"/>
<dbReference type="AlphaFoldDB" id="A0A0D3ISI1"/>
<organism evidence="1 2">
    <name type="scientific">Emiliania huxleyi (strain CCMP1516)</name>
    <dbReference type="NCBI Taxonomy" id="280463"/>
    <lineage>
        <taxon>Eukaryota</taxon>
        <taxon>Haptista</taxon>
        <taxon>Haptophyta</taxon>
        <taxon>Prymnesiophyceae</taxon>
        <taxon>Isochrysidales</taxon>
        <taxon>Noelaerhabdaceae</taxon>
        <taxon>Emiliania</taxon>
    </lineage>
</organism>
<dbReference type="HOGENOM" id="CLU_1398692_0_0_1"/>
<reference evidence="2" key="1">
    <citation type="journal article" date="2013" name="Nature">
        <title>Pan genome of the phytoplankton Emiliania underpins its global distribution.</title>
        <authorList>
            <person name="Read B.A."/>
            <person name="Kegel J."/>
            <person name="Klute M.J."/>
            <person name="Kuo A."/>
            <person name="Lefebvre S.C."/>
            <person name="Maumus F."/>
            <person name="Mayer C."/>
            <person name="Miller J."/>
            <person name="Monier A."/>
            <person name="Salamov A."/>
            <person name="Young J."/>
            <person name="Aguilar M."/>
            <person name="Claverie J.M."/>
            <person name="Frickenhaus S."/>
            <person name="Gonzalez K."/>
            <person name="Herman E.K."/>
            <person name="Lin Y.C."/>
            <person name="Napier J."/>
            <person name="Ogata H."/>
            <person name="Sarno A.F."/>
            <person name="Shmutz J."/>
            <person name="Schroeder D."/>
            <person name="de Vargas C."/>
            <person name="Verret F."/>
            <person name="von Dassow P."/>
            <person name="Valentin K."/>
            <person name="Van de Peer Y."/>
            <person name="Wheeler G."/>
            <person name="Dacks J.B."/>
            <person name="Delwiche C.F."/>
            <person name="Dyhrman S.T."/>
            <person name="Glockner G."/>
            <person name="John U."/>
            <person name="Richards T."/>
            <person name="Worden A.Z."/>
            <person name="Zhang X."/>
            <person name="Grigoriev I.V."/>
            <person name="Allen A.E."/>
            <person name="Bidle K."/>
            <person name="Borodovsky M."/>
            <person name="Bowler C."/>
            <person name="Brownlee C."/>
            <person name="Cock J.M."/>
            <person name="Elias M."/>
            <person name="Gladyshev V.N."/>
            <person name="Groth M."/>
            <person name="Guda C."/>
            <person name="Hadaegh A."/>
            <person name="Iglesias-Rodriguez M.D."/>
            <person name="Jenkins J."/>
            <person name="Jones B.M."/>
            <person name="Lawson T."/>
            <person name="Leese F."/>
            <person name="Lindquist E."/>
            <person name="Lobanov A."/>
            <person name="Lomsadze A."/>
            <person name="Malik S.B."/>
            <person name="Marsh M.E."/>
            <person name="Mackinder L."/>
            <person name="Mock T."/>
            <person name="Mueller-Roeber B."/>
            <person name="Pagarete A."/>
            <person name="Parker M."/>
            <person name="Probert I."/>
            <person name="Quesneville H."/>
            <person name="Raines C."/>
            <person name="Rensing S.A."/>
            <person name="Riano-Pachon D.M."/>
            <person name="Richier S."/>
            <person name="Rokitta S."/>
            <person name="Shiraiwa Y."/>
            <person name="Soanes D.M."/>
            <person name="van der Giezen M."/>
            <person name="Wahlund T.M."/>
            <person name="Williams B."/>
            <person name="Wilson W."/>
            <person name="Wolfe G."/>
            <person name="Wurch L.L."/>
        </authorList>
    </citation>
    <scope>NUCLEOTIDE SEQUENCE</scope>
</reference>
<keyword evidence="2" id="KW-1185">Reference proteome</keyword>
<dbReference type="RefSeq" id="XP_005766645.1">
    <property type="nucleotide sequence ID" value="XM_005766588.1"/>
</dbReference>
<evidence type="ECO:0000313" key="2">
    <source>
        <dbReference type="Proteomes" id="UP000013827"/>
    </source>
</evidence>
<sequence length="195" mass="21534">MNPTRSLQRILHTAAALPRHKLGVHIEVFNGTAFAELDGTAMFGLDSTTRNAKGSSLMLHKRTKTREGLGRRGPAVGENRVRVRTVNALSVIRHAPPGAVLDLYRSSTGPPGPVALKIDVEGYEGRLMRNLLLSGVLCQRVQNLFVEWHPMASQVDKRDLHHPDEDIEMPPQTMAVYKRMLSTFNPKAKALGSRA</sequence>
<protein>
    <recommendedName>
        <fullName evidence="3">Methyltransferase FkbM domain-containing protein</fullName>
    </recommendedName>
</protein>
<reference evidence="1" key="2">
    <citation type="submission" date="2024-10" db="UniProtKB">
        <authorList>
            <consortium name="EnsemblProtists"/>
        </authorList>
    </citation>
    <scope>IDENTIFICATION</scope>
</reference>
<dbReference type="EnsemblProtists" id="EOD14216">
    <property type="protein sequence ID" value="EOD14216"/>
    <property type="gene ID" value="EMIHUDRAFT_246369"/>
</dbReference>